<dbReference type="WBParaSite" id="maker-uti_cns_0000323-snap-gene-1.25-mRNA-1">
    <property type="protein sequence ID" value="maker-uti_cns_0000323-snap-gene-1.25-mRNA-1"/>
    <property type="gene ID" value="maker-uti_cns_0000323-snap-gene-1.25"/>
</dbReference>
<dbReference type="Proteomes" id="UP000095280">
    <property type="component" value="Unplaced"/>
</dbReference>
<reference evidence="2" key="1">
    <citation type="submission" date="2016-11" db="UniProtKB">
        <authorList>
            <consortium name="WormBaseParasite"/>
        </authorList>
    </citation>
    <scope>IDENTIFICATION</scope>
</reference>
<protein>
    <submittedName>
        <fullName evidence="2">Uncharacterized protein</fullName>
    </submittedName>
</protein>
<proteinExistence type="predicted"/>
<name>A0A1I8FZD0_9PLAT</name>
<organism evidence="1 2">
    <name type="scientific">Macrostomum lignano</name>
    <dbReference type="NCBI Taxonomy" id="282301"/>
    <lineage>
        <taxon>Eukaryota</taxon>
        <taxon>Metazoa</taxon>
        <taxon>Spiralia</taxon>
        <taxon>Lophotrochozoa</taxon>
        <taxon>Platyhelminthes</taxon>
        <taxon>Rhabditophora</taxon>
        <taxon>Macrostomorpha</taxon>
        <taxon>Macrostomida</taxon>
        <taxon>Macrostomidae</taxon>
        <taxon>Macrostomum</taxon>
    </lineage>
</organism>
<sequence length="13" mass="1539">MTACFTYYYSGEC</sequence>
<evidence type="ECO:0000313" key="1">
    <source>
        <dbReference type="Proteomes" id="UP000095280"/>
    </source>
</evidence>
<accession>A0A1I8FZD0</accession>
<keyword evidence="1" id="KW-1185">Reference proteome</keyword>
<evidence type="ECO:0000313" key="2">
    <source>
        <dbReference type="WBParaSite" id="maker-uti_cns_0000323-snap-gene-1.25-mRNA-1"/>
    </source>
</evidence>